<feature type="compositionally biased region" description="Basic residues" evidence="1">
    <location>
        <begin position="1"/>
        <end position="18"/>
    </location>
</feature>
<dbReference type="NCBIfam" id="TIGR01640">
    <property type="entry name" value="F_box_assoc_1"/>
    <property type="match status" value="1"/>
</dbReference>
<feature type="region of interest" description="Disordered" evidence="1">
    <location>
        <begin position="1"/>
        <end position="22"/>
    </location>
</feature>
<dbReference type="Pfam" id="PF12937">
    <property type="entry name" value="F-box-like"/>
    <property type="match status" value="1"/>
</dbReference>
<dbReference type="EMBL" id="KZ305032">
    <property type="protein sequence ID" value="PIA46311.1"/>
    <property type="molecule type" value="Genomic_DNA"/>
</dbReference>
<evidence type="ECO:0000256" key="1">
    <source>
        <dbReference type="SAM" id="MobiDB-lite"/>
    </source>
</evidence>
<dbReference type="SMART" id="SM00256">
    <property type="entry name" value="FBOX"/>
    <property type="match status" value="1"/>
</dbReference>
<dbReference type="SUPFAM" id="SSF81383">
    <property type="entry name" value="F-box domain"/>
    <property type="match status" value="1"/>
</dbReference>
<evidence type="ECO:0000313" key="4">
    <source>
        <dbReference type="Proteomes" id="UP000230069"/>
    </source>
</evidence>
<accession>A0A2G5DS10</accession>
<gene>
    <name evidence="3" type="ORF">AQUCO_01500078v1</name>
</gene>
<name>A0A2G5DS10_AQUCA</name>
<dbReference type="STRING" id="218851.A0A2G5DS10"/>
<dbReference type="Proteomes" id="UP000230069">
    <property type="component" value="Unassembled WGS sequence"/>
</dbReference>
<dbReference type="InterPro" id="IPR050796">
    <property type="entry name" value="SCF_F-box_component"/>
</dbReference>
<dbReference type="InterPro" id="IPR036047">
    <property type="entry name" value="F-box-like_dom_sf"/>
</dbReference>
<dbReference type="InterPro" id="IPR017451">
    <property type="entry name" value="F-box-assoc_interact_dom"/>
</dbReference>
<dbReference type="Pfam" id="PF08268">
    <property type="entry name" value="FBA_3"/>
    <property type="match status" value="1"/>
</dbReference>
<protein>
    <recommendedName>
        <fullName evidence="2">F-box domain-containing protein</fullName>
    </recommendedName>
</protein>
<dbReference type="AlphaFoldDB" id="A0A2G5DS10"/>
<dbReference type="PANTHER" id="PTHR31672">
    <property type="entry name" value="BNACNNG10540D PROTEIN"/>
    <property type="match status" value="1"/>
</dbReference>
<dbReference type="OrthoDB" id="1894463at2759"/>
<dbReference type="InterPro" id="IPR001810">
    <property type="entry name" value="F-box_dom"/>
</dbReference>
<feature type="domain" description="F-box" evidence="2">
    <location>
        <begin position="36"/>
        <end position="75"/>
    </location>
</feature>
<organism evidence="3 4">
    <name type="scientific">Aquilegia coerulea</name>
    <name type="common">Rocky mountain columbine</name>
    <dbReference type="NCBI Taxonomy" id="218851"/>
    <lineage>
        <taxon>Eukaryota</taxon>
        <taxon>Viridiplantae</taxon>
        <taxon>Streptophyta</taxon>
        <taxon>Embryophyta</taxon>
        <taxon>Tracheophyta</taxon>
        <taxon>Spermatophyta</taxon>
        <taxon>Magnoliopsida</taxon>
        <taxon>Ranunculales</taxon>
        <taxon>Ranunculaceae</taxon>
        <taxon>Thalictroideae</taxon>
        <taxon>Aquilegia</taxon>
    </lineage>
</organism>
<dbReference type="PANTHER" id="PTHR31672:SF13">
    <property type="entry name" value="F-BOX PROTEIN CPR30-LIKE"/>
    <property type="match status" value="1"/>
</dbReference>
<keyword evidence="4" id="KW-1185">Reference proteome</keyword>
<dbReference type="InParanoid" id="A0A2G5DS10"/>
<sequence>MYRRRRRNIKRRSRRRDRGVKEGQRVRDQRFFSWALPEDITLNILSRLPVKSLMRCRCVCKSWLTSTSTPYLINMHGARATQDHNPDVLFIDFRDNPDKTLATQDLYIVENVGTHNEIVKPVPLPEHLMSLHLVDSCNGLICLTISPACERLTYVYNPCTGESIQLPYSPFSQTSDGICGFGYSPNHDEYKFVAFISVQPYFDFPFPIAEVCTLGSDSWRRIVNVPFTLIVPPSYFYMDGALYWLAFDRFDKSSLGIGSFDLENEELHFFLLPPKIFSTLDTNYLEAGIIEGCVSVVDFSSGEHTQIWSSMNYREKESWTKRNVLSLPGRTKLMRLLGTLKNREIVFFNNYNKLVSCDPRSGQFRDLGVQGVSEVLETYVHVGTLISPVRGCGAE</sequence>
<dbReference type="InterPro" id="IPR013187">
    <property type="entry name" value="F-box-assoc_dom_typ3"/>
</dbReference>
<evidence type="ECO:0000313" key="3">
    <source>
        <dbReference type="EMBL" id="PIA46311.1"/>
    </source>
</evidence>
<evidence type="ECO:0000259" key="2">
    <source>
        <dbReference type="SMART" id="SM00256"/>
    </source>
</evidence>
<dbReference type="CDD" id="cd22157">
    <property type="entry name" value="F-box_AtFBW1-like"/>
    <property type="match status" value="1"/>
</dbReference>
<proteinExistence type="predicted"/>
<reference evidence="3 4" key="1">
    <citation type="submission" date="2017-09" db="EMBL/GenBank/DDBJ databases">
        <title>WGS assembly of Aquilegia coerulea Goldsmith.</title>
        <authorList>
            <person name="Hodges S."/>
            <person name="Kramer E."/>
            <person name="Nordborg M."/>
            <person name="Tomkins J."/>
            <person name="Borevitz J."/>
            <person name="Derieg N."/>
            <person name="Yan J."/>
            <person name="Mihaltcheva S."/>
            <person name="Hayes R.D."/>
            <person name="Rokhsar D."/>
        </authorList>
    </citation>
    <scope>NUCLEOTIDE SEQUENCE [LARGE SCALE GENOMIC DNA]</scope>
    <source>
        <strain evidence="4">cv. Goldsmith</strain>
    </source>
</reference>
<dbReference type="Gene3D" id="1.20.1280.50">
    <property type="match status" value="1"/>
</dbReference>